<dbReference type="CDD" id="cd07771">
    <property type="entry name" value="ASKHA_NBD_FGGY_RhaB-like"/>
    <property type="match status" value="1"/>
</dbReference>
<dbReference type="OrthoDB" id="9761504at2"/>
<dbReference type="EC" id="2.7.1.5" evidence="7"/>
<evidence type="ECO:0000313" key="11">
    <source>
        <dbReference type="Proteomes" id="UP000199687"/>
    </source>
</evidence>
<dbReference type="GO" id="GO:0008993">
    <property type="term" value="F:rhamnulokinase activity"/>
    <property type="evidence" value="ECO:0007669"/>
    <property type="project" value="UniProtKB-UniRule"/>
</dbReference>
<name>A0A1H9LHA4_9BACI</name>
<proteinExistence type="inferred from homology"/>
<dbReference type="FunFam" id="3.30.420.40:FF:000064">
    <property type="entry name" value="Rhamnulokinase"/>
    <property type="match status" value="1"/>
</dbReference>
<dbReference type="GO" id="GO:0005524">
    <property type="term" value="F:ATP binding"/>
    <property type="evidence" value="ECO:0007669"/>
    <property type="project" value="UniProtKB-KW"/>
</dbReference>
<dbReference type="STRING" id="531814.SAMN04487944_101249"/>
<dbReference type="Pfam" id="PF00370">
    <property type="entry name" value="FGGY_N"/>
    <property type="match status" value="1"/>
</dbReference>
<evidence type="ECO:0000259" key="8">
    <source>
        <dbReference type="Pfam" id="PF00370"/>
    </source>
</evidence>
<reference evidence="10 11" key="1">
    <citation type="submission" date="2016-10" db="EMBL/GenBank/DDBJ databases">
        <authorList>
            <person name="de Groot N.N."/>
        </authorList>
    </citation>
    <scope>NUCLEOTIDE SEQUENCE [LARGE SCALE GENOMIC DNA]</scope>
    <source>
        <strain evidence="10 11">CGMCC 1.7727</strain>
    </source>
</reference>
<dbReference type="InterPro" id="IPR018484">
    <property type="entry name" value="FGGY_N"/>
</dbReference>
<evidence type="ECO:0000256" key="3">
    <source>
        <dbReference type="ARBA" id="ARBA00022741"/>
    </source>
</evidence>
<dbReference type="InterPro" id="IPR043129">
    <property type="entry name" value="ATPase_NBD"/>
</dbReference>
<keyword evidence="4 10" id="KW-0418">Kinase</keyword>
<dbReference type="Proteomes" id="UP000199687">
    <property type="component" value="Unassembled WGS sequence"/>
</dbReference>
<dbReference type="PANTHER" id="PTHR43095">
    <property type="entry name" value="SUGAR KINASE"/>
    <property type="match status" value="1"/>
</dbReference>
<dbReference type="InterPro" id="IPR000577">
    <property type="entry name" value="Carb_kinase_FGGY"/>
</dbReference>
<dbReference type="PANTHER" id="PTHR43095:SF2">
    <property type="entry name" value="GLUCONOKINASE"/>
    <property type="match status" value="1"/>
</dbReference>
<keyword evidence="6" id="KW-0684">Rhamnose metabolism</keyword>
<protein>
    <recommendedName>
        <fullName evidence="7">Rhamnulokinase</fullName>
        <ecNumber evidence="7">2.7.1.5</ecNumber>
    </recommendedName>
</protein>
<evidence type="ECO:0000256" key="2">
    <source>
        <dbReference type="ARBA" id="ARBA00022679"/>
    </source>
</evidence>
<sequence length="468" mass="52760">MQKCHLAVDIGASGGRVIAGYLASGELILKEVHRFENKMTTKNGHLSWDIDQLFEQIKTGIKKSVEKNCQPVSLGIDTWAVDFVLLNKEKERITEAVAYRDHRTDGVMEEVFNIVPKKELYKETGIQFQPFNTIYQLYALKKESPEILKDAAHFLMIPDYLHYLLTDKITNEYTNATTTQLLNAKGKTWNTSFIEKLGISQRIFSEPKKPLQAIGKIKDELKVELGVDFEVVLPGTHDTASAVVSVPSNDTIFISSGTWSLIGVEHQEPISTERAFLYNFTNEGGVNHNFRFLKNIMGLWMIQEVKRAFNHQYDYPDFTNLAYENADFPSIVNVNEERFLSPDNMLTVIQDFCRETKQIIPEMPGEFAACIFNSLAVSYNEAVGQIEELTGKEFESIHIIGGGSKNNYLNERLADISGKTIYTGPTEATAIGNLIAQMVATNEIESIEKSKEIINQSFHIQKFSSGGE</sequence>
<keyword evidence="5" id="KW-0067">ATP-binding</keyword>
<keyword evidence="11" id="KW-1185">Reference proteome</keyword>
<dbReference type="InterPro" id="IPR018485">
    <property type="entry name" value="FGGY_C"/>
</dbReference>
<dbReference type="InterPro" id="IPR050406">
    <property type="entry name" value="FGGY_Carb_Kinase"/>
</dbReference>
<accession>A0A1H9LHA4</accession>
<dbReference type="SUPFAM" id="SSF53067">
    <property type="entry name" value="Actin-like ATPase domain"/>
    <property type="match status" value="2"/>
</dbReference>
<gene>
    <name evidence="10" type="ORF">SAMN04487944_101249</name>
</gene>
<dbReference type="PIRSF" id="PIRSF000538">
    <property type="entry name" value="GlpK"/>
    <property type="match status" value="1"/>
</dbReference>
<evidence type="ECO:0000256" key="5">
    <source>
        <dbReference type="ARBA" id="ARBA00022840"/>
    </source>
</evidence>
<dbReference type="RefSeq" id="WP_089738175.1">
    <property type="nucleotide sequence ID" value="NZ_FOGL01000001.1"/>
</dbReference>
<organism evidence="10 11">
    <name type="scientific">Gracilibacillus ureilyticus</name>
    <dbReference type="NCBI Taxonomy" id="531814"/>
    <lineage>
        <taxon>Bacteria</taxon>
        <taxon>Bacillati</taxon>
        <taxon>Bacillota</taxon>
        <taxon>Bacilli</taxon>
        <taxon>Bacillales</taxon>
        <taxon>Bacillaceae</taxon>
        <taxon>Gracilibacillus</taxon>
    </lineage>
</organism>
<dbReference type="GO" id="GO:0019301">
    <property type="term" value="P:rhamnose catabolic process"/>
    <property type="evidence" value="ECO:0007669"/>
    <property type="project" value="UniProtKB-UniRule"/>
</dbReference>
<feature type="domain" description="Carbohydrate kinase FGGY C-terminal" evidence="9">
    <location>
        <begin position="254"/>
        <end position="440"/>
    </location>
</feature>
<evidence type="ECO:0000313" key="10">
    <source>
        <dbReference type="EMBL" id="SER10629.1"/>
    </source>
</evidence>
<dbReference type="Gene3D" id="3.30.420.40">
    <property type="match status" value="2"/>
</dbReference>
<evidence type="ECO:0000259" key="9">
    <source>
        <dbReference type="Pfam" id="PF02782"/>
    </source>
</evidence>
<evidence type="ECO:0000256" key="7">
    <source>
        <dbReference type="NCBIfam" id="TIGR02627"/>
    </source>
</evidence>
<evidence type="ECO:0000256" key="4">
    <source>
        <dbReference type="ARBA" id="ARBA00022777"/>
    </source>
</evidence>
<comment type="similarity">
    <text evidence="1">Belongs to the FGGY kinase family.</text>
</comment>
<evidence type="ECO:0000256" key="6">
    <source>
        <dbReference type="ARBA" id="ARBA00023308"/>
    </source>
</evidence>
<keyword evidence="3" id="KW-0547">Nucleotide-binding</keyword>
<keyword evidence="2" id="KW-0808">Transferase</keyword>
<feature type="domain" description="Carbohydrate kinase FGGY N-terminal" evidence="8">
    <location>
        <begin position="6"/>
        <end position="244"/>
    </location>
</feature>
<dbReference type="Pfam" id="PF02782">
    <property type="entry name" value="FGGY_C"/>
    <property type="match status" value="1"/>
</dbReference>
<dbReference type="AlphaFoldDB" id="A0A1H9LHA4"/>
<dbReference type="EMBL" id="FOGL01000001">
    <property type="protein sequence ID" value="SER10629.1"/>
    <property type="molecule type" value="Genomic_DNA"/>
</dbReference>
<dbReference type="InterPro" id="IPR013449">
    <property type="entry name" value="Rhamnulokinase"/>
</dbReference>
<evidence type="ECO:0000256" key="1">
    <source>
        <dbReference type="ARBA" id="ARBA00009156"/>
    </source>
</evidence>
<dbReference type="NCBIfam" id="TIGR02627">
    <property type="entry name" value="rhamnulo_kin"/>
    <property type="match status" value="1"/>
</dbReference>